<protein>
    <submittedName>
        <fullName evidence="1">Uncharacterized protein</fullName>
    </submittedName>
</protein>
<dbReference type="EMBL" id="JASPKY010000277">
    <property type="protein sequence ID" value="KAK9711619.1"/>
    <property type="molecule type" value="Genomic_DNA"/>
</dbReference>
<keyword evidence="2" id="KW-1185">Reference proteome</keyword>
<reference evidence="1 2" key="1">
    <citation type="journal article" date="2024" name="BMC Genomics">
        <title>De novo assembly and annotation of Popillia japonica's genome with initial clues to its potential as an invasive pest.</title>
        <authorList>
            <person name="Cucini C."/>
            <person name="Boschi S."/>
            <person name="Funari R."/>
            <person name="Cardaioli E."/>
            <person name="Iannotti N."/>
            <person name="Marturano G."/>
            <person name="Paoli F."/>
            <person name="Bruttini M."/>
            <person name="Carapelli A."/>
            <person name="Frati F."/>
            <person name="Nardi F."/>
        </authorList>
    </citation>
    <scope>NUCLEOTIDE SEQUENCE [LARGE SCALE GENOMIC DNA]</scope>
    <source>
        <strain evidence="1">DMR45628</strain>
    </source>
</reference>
<organism evidence="1 2">
    <name type="scientific">Popillia japonica</name>
    <name type="common">Japanese beetle</name>
    <dbReference type="NCBI Taxonomy" id="7064"/>
    <lineage>
        <taxon>Eukaryota</taxon>
        <taxon>Metazoa</taxon>
        <taxon>Ecdysozoa</taxon>
        <taxon>Arthropoda</taxon>
        <taxon>Hexapoda</taxon>
        <taxon>Insecta</taxon>
        <taxon>Pterygota</taxon>
        <taxon>Neoptera</taxon>
        <taxon>Endopterygota</taxon>
        <taxon>Coleoptera</taxon>
        <taxon>Polyphaga</taxon>
        <taxon>Scarabaeiformia</taxon>
        <taxon>Scarabaeidae</taxon>
        <taxon>Rutelinae</taxon>
        <taxon>Popillia</taxon>
    </lineage>
</organism>
<dbReference type="Proteomes" id="UP001458880">
    <property type="component" value="Unassembled WGS sequence"/>
</dbReference>
<evidence type="ECO:0000313" key="2">
    <source>
        <dbReference type="Proteomes" id="UP001458880"/>
    </source>
</evidence>
<dbReference type="AlphaFoldDB" id="A0AAW1K0R2"/>
<sequence length="92" mass="10856">MRSVGIADWINQIARSLLHETITETLGYRKLSARWVPKQLTDQHELHRVEARQESLRRYSLYGDVEFSAPSLLEMKLGASMEMNSLPHRYWR</sequence>
<name>A0AAW1K0R2_POPJA</name>
<gene>
    <name evidence="1" type="ORF">QE152_g25374</name>
</gene>
<proteinExistence type="predicted"/>
<evidence type="ECO:0000313" key="1">
    <source>
        <dbReference type="EMBL" id="KAK9711619.1"/>
    </source>
</evidence>
<accession>A0AAW1K0R2</accession>
<comment type="caution">
    <text evidence="1">The sequence shown here is derived from an EMBL/GenBank/DDBJ whole genome shotgun (WGS) entry which is preliminary data.</text>
</comment>